<dbReference type="EMBL" id="HBIB01003469">
    <property type="protein sequence ID" value="CAE0240005.1"/>
    <property type="molecule type" value="Transcribed_RNA"/>
</dbReference>
<evidence type="ECO:0000313" key="2">
    <source>
        <dbReference type="EMBL" id="CAE0240005.1"/>
    </source>
</evidence>
<feature type="transmembrane region" description="Helical" evidence="1">
    <location>
        <begin position="49"/>
        <end position="67"/>
    </location>
</feature>
<keyword evidence="1" id="KW-0812">Transmembrane</keyword>
<sequence>MVSDIPPLYKRASMISRLLASLEDTFLIGDILELLIGGGSSGEGSTTTLFMGLGVMVAGLAVFFFLFSSDSHVIVEESGVVEPVGEEIISSLREGTVLVIPLAPHVLDPDLRKRYEDFVFIQSMLEGHSLLLLKREQQTAVIEALKGTSPVIAGIAALQRDDSNEGCVVYVKGKRDKALVHVDYVEDMTAVKEVLTDVRKPPVEMKTVSHLLEVFEKIEEKASSK</sequence>
<name>A0A7S3CY91_9EUKA</name>
<dbReference type="AlphaFoldDB" id="A0A7S3CY91"/>
<keyword evidence="1" id="KW-0472">Membrane</keyword>
<evidence type="ECO:0000256" key="1">
    <source>
        <dbReference type="SAM" id="Phobius"/>
    </source>
</evidence>
<proteinExistence type="predicted"/>
<organism evidence="2">
    <name type="scientific">Palpitomonas bilix</name>
    <dbReference type="NCBI Taxonomy" id="652834"/>
    <lineage>
        <taxon>Eukaryota</taxon>
        <taxon>Eukaryota incertae sedis</taxon>
    </lineage>
</organism>
<protein>
    <submittedName>
        <fullName evidence="2">Uncharacterized protein</fullName>
    </submittedName>
</protein>
<reference evidence="2" key="1">
    <citation type="submission" date="2021-01" db="EMBL/GenBank/DDBJ databases">
        <authorList>
            <person name="Corre E."/>
            <person name="Pelletier E."/>
            <person name="Niang G."/>
            <person name="Scheremetjew M."/>
            <person name="Finn R."/>
            <person name="Kale V."/>
            <person name="Holt S."/>
            <person name="Cochrane G."/>
            <person name="Meng A."/>
            <person name="Brown T."/>
            <person name="Cohen L."/>
        </authorList>
    </citation>
    <scope>NUCLEOTIDE SEQUENCE</scope>
    <source>
        <strain evidence="2">NIES-2562</strain>
    </source>
</reference>
<gene>
    <name evidence="2" type="ORF">PBIL07802_LOCUS2157</name>
</gene>
<accession>A0A7S3CY91</accession>
<keyword evidence="1" id="KW-1133">Transmembrane helix</keyword>